<protein>
    <submittedName>
        <fullName evidence="2">Uncharacterized protein</fullName>
    </submittedName>
</protein>
<sequence length="555" mass="57292">MLIALEEDSLWSRNVDVPMGRALLRRRLAVAALACGPWSGKRVVWVREGVVLHQLDLKQTSAEALRVFVRKLLGDGFGGTAESMDHLEHLEAAEQALRLFASGHHALIGGGMRSTQAHVAPSTSLAASSGSEPIPAHSVGSEWTTVPGAQLPVTHDERSTYDAARQLSVGAAPFRPASHGSQGTWPRDLSPRSDASIGAQYQHEGGLVPAAPAYLAGAEPVARAALDDRGYSAYGRHAMEPTAADYQPRAAAVGRGYDAPDAAHGGYGAPLGHRRSLAQGGVIARPSATAPIGGLGRFGNLRSGVDQVSRDAGGAVAYQPGGYEPVRQLGSRFDRLGFRHEAAAPLIAPDEWTRPSSMSSGAGVGDTWQPGGRTRGPAAAPGGGASISGYDRLQQAAAAREVEQSRGGGYGRVDVRDPSGRLQAPGSWQSGSAVTPHDGAAGAFGGSSQWAPRMAQPGAHERQLSHPPPRQSQPPVTSFLPTSLLSEPPDVYSHPAARPGGAAAGGSSGSSLLFGDVGGGARSRLFGDTFLDESPASSAAPPQSPSPSSRRGGLY</sequence>
<feature type="region of interest" description="Disordered" evidence="1">
    <location>
        <begin position="125"/>
        <end position="148"/>
    </location>
</feature>
<feature type="region of interest" description="Disordered" evidence="1">
    <location>
        <begin position="351"/>
        <end position="555"/>
    </location>
</feature>
<dbReference type="AlphaFoldDB" id="A0A7S3BU90"/>
<feature type="region of interest" description="Disordered" evidence="1">
    <location>
        <begin position="172"/>
        <end position="194"/>
    </location>
</feature>
<evidence type="ECO:0000313" key="2">
    <source>
        <dbReference type="EMBL" id="CAE0143362.1"/>
    </source>
</evidence>
<dbReference type="EMBL" id="HBHY01014494">
    <property type="protein sequence ID" value="CAE0143362.1"/>
    <property type="molecule type" value="Transcribed_RNA"/>
</dbReference>
<reference evidence="2" key="1">
    <citation type="submission" date="2021-01" db="EMBL/GenBank/DDBJ databases">
        <authorList>
            <person name="Corre E."/>
            <person name="Pelletier E."/>
            <person name="Niang G."/>
            <person name="Scheremetjew M."/>
            <person name="Finn R."/>
            <person name="Kale V."/>
            <person name="Holt S."/>
            <person name="Cochrane G."/>
            <person name="Meng A."/>
            <person name="Brown T."/>
            <person name="Cohen L."/>
        </authorList>
    </citation>
    <scope>NUCLEOTIDE SEQUENCE</scope>
    <source>
        <strain evidence="2">RCC927</strain>
    </source>
</reference>
<gene>
    <name evidence="2" type="ORF">PSIN1315_LOCUS9317</name>
</gene>
<feature type="compositionally biased region" description="Polar residues" evidence="1">
    <location>
        <begin position="473"/>
        <end position="485"/>
    </location>
</feature>
<feature type="compositionally biased region" description="Low complexity" evidence="1">
    <location>
        <begin position="534"/>
        <end position="549"/>
    </location>
</feature>
<evidence type="ECO:0000256" key="1">
    <source>
        <dbReference type="SAM" id="MobiDB-lite"/>
    </source>
</evidence>
<organism evidence="2">
    <name type="scientific">Prasinoderma singulare</name>
    <dbReference type="NCBI Taxonomy" id="676789"/>
    <lineage>
        <taxon>Eukaryota</taxon>
        <taxon>Viridiplantae</taxon>
        <taxon>Prasinodermophyta</taxon>
        <taxon>Prasinodermophyceae</taxon>
        <taxon>Prasinodermales</taxon>
        <taxon>Prasinodermaceae</taxon>
        <taxon>Prasinoderma</taxon>
    </lineage>
</organism>
<name>A0A7S3BU90_9VIRI</name>
<proteinExistence type="predicted"/>
<feature type="compositionally biased region" description="Low complexity" evidence="1">
    <location>
        <begin position="370"/>
        <end position="380"/>
    </location>
</feature>
<accession>A0A7S3BU90</accession>